<accession>U4LIZ4</accession>
<name>U4LIZ4_PYROM</name>
<keyword evidence="3" id="KW-1185">Reference proteome</keyword>
<protein>
    <submittedName>
        <fullName evidence="2">Uncharacterized protein</fullName>
    </submittedName>
</protein>
<proteinExistence type="predicted"/>
<gene>
    <name evidence="2" type="ORF">PCON_11868</name>
</gene>
<sequence length="148" mass="17692">MSTCLLCQLPITHTEMETSSCRLYPCLHSEQHYECWKAYTWFVARKEKWVKKYPGSQCHCPKCWETVEWVLEPQGHFRDRPFRNVWTPRRLKRMGTSLMTRDVSETEMEMNETDREVSEMGDESTEGREMAEETESTRGRYGSEEEDF</sequence>
<evidence type="ECO:0000313" key="2">
    <source>
        <dbReference type="EMBL" id="CCX12274.1"/>
    </source>
</evidence>
<reference evidence="2 3" key="1">
    <citation type="journal article" date="2013" name="PLoS Genet.">
        <title>The genome and development-dependent transcriptomes of Pyronema confluens: a window into fungal evolution.</title>
        <authorList>
            <person name="Traeger S."/>
            <person name="Altegoer F."/>
            <person name="Freitag M."/>
            <person name="Gabaldon T."/>
            <person name="Kempken F."/>
            <person name="Kumar A."/>
            <person name="Marcet-Houben M."/>
            <person name="Poggeler S."/>
            <person name="Stajich J.E."/>
            <person name="Nowrousian M."/>
        </authorList>
    </citation>
    <scope>NUCLEOTIDE SEQUENCE [LARGE SCALE GENOMIC DNA]</scope>
    <source>
        <strain evidence="3">CBS 100304</strain>
        <tissue evidence="2">Vegetative mycelium</tissue>
    </source>
</reference>
<feature type="compositionally biased region" description="Basic and acidic residues" evidence="1">
    <location>
        <begin position="125"/>
        <end position="148"/>
    </location>
</feature>
<organism evidence="2 3">
    <name type="scientific">Pyronema omphalodes (strain CBS 100304)</name>
    <name type="common">Pyronema confluens</name>
    <dbReference type="NCBI Taxonomy" id="1076935"/>
    <lineage>
        <taxon>Eukaryota</taxon>
        <taxon>Fungi</taxon>
        <taxon>Dikarya</taxon>
        <taxon>Ascomycota</taxon>
        <taxon>Pezizomycotina</taxon>
        <taxon>Pezizomycetes</taxon>
        <taxon>Pezizales</taxon>
        <taxon>Pyronemataceae</taxon>
        <taxon>Pyronema</taxon>
    </lineage>
</organism>
<feature type="region of interest" description="Disordered" evidence="1">
    <location>
        <begin position="97"/>
        <end position="148"/>
    </location>
</feature>
<dbReference type="AlphaFoldDB" id="U4LIZ4"/>
<evidence type="ECO:0000256" key="1">
    <source>
        <dbReference type="SAM" id="MobiDB-lite"/>
    </source>
</evidence>
<dbReference type="Proteomes" id="UP000018144">
    <property type="component" value="Unassembled WGS sequence"/>
</dbReference>
<evidence type="ECO:0000313" key="3">
    <source>
        <dbReference type="Proteomes" id="UP000018144"/>
    </source>
</evidence>
<dbReference type="EMBL" id="HF935693">
    <property type="protein sequence ID" value="CCX12274.1"/>
    <property type="molecule type" value="Genomic_DNA"/>
</dbReference>